<accession>A0A9W6SNE6</accession>
<dbReference type="InterPro" id="IPR004360">
    <property type="entry name" value="Glyas_Fos-R_dOase_dom"/>
</dbReference>
<dbReference type="SUPFAM" id="SSF54593">
    <property type="entry name" value="Glyoxalase/Bleomycin resistance protein/Dihydroxybiphenyl dioxygenase"/>
    <property type="match status" value="1"/>
</dbReference>
<dbReference type="Proteomes" id="UP001165079">
    <property type="component" value="Unassembled WGS sequence"/>
</dbReference>
<evidence type="ECO:0000259" key="1">
    <source>
        <dbReference type="PROSITE" id="PS51819"/>
    </source>
</evidence>
<organism evidence="2 3">
    <name type="scientific">Actinorhabdospora filicis</name>
    <dbReference type="NCBI Taxonomy" id="1785913"/>
    <lineage>
        <taxon>Bacteria</taxon>
        <taxon>Bacillati</taxon>
        <taxon>Actinomycetota</taxon>
        <taxon>Actinomycetes</taxon>
        <taxon>Micromonosporales</taxon>
        <taxon>Micromonosporaceae</taxon>
        <taxon>Actinorhabdospora</taxon>
    </lineage>
</organism>
<proteinExistence type="predicted"/>
<dbReference type="PROSITE" id="PS51819">
    <property type="entry name" value="VOC"/>
    <property type="match status" value="1"/>
</dbReference>
<dbReference type="InterPro" id="IPR037523">
    <property type="entry name" value="VOC_core"/>
</dbReference>
<feature type="domain" description="VOC" evidence="1">
    <location>
        <begin position="24"/>
        <end position="146"/>
    </location>
</feature>
<comment type="caution">
    <text evidence="2">The sequence shown here is derived from an EMBL/GenBank/DDBJ whole genome shotgun (WGS) entry which is preliminary data.</text>
</comment>
<name>A0A9W6SNE6_9ACTN</name>
<evidence type="ECO:0000313" key="3">
    <source>
        <dbReference type="Proteomes" id="UP001165079"/>
    </source>
</evidence>
<evidence type="ECO:0000313" key="2">
    <source>
        <dbReference type="EMBL" id="GLZ79074.1"/>
    </source>
</evidence>
<dbReference type="Gene3D" id="3.10.180.10">
    <property type="entry name" value="2,3-Dihydroxybiphenyl 1,2-Dioxygenase, domain 1"/>
    <property type="match status" value="1"/>
</dbReference>
<protein>
    <submittedName>
        <fullName evidence="2">Glyoxalase</fullName>
    </submittedName>
</protein>
<dbReference type="EMBL" id="BSTX01000002">
    <property type="protein sequence ID" value="GLZ79074.1"/>
    <property type="molecule type" value="Genomic_DNA"/>
</dbReference>
<reference evidence="2" key="1">
    <citation type="submission" date="2023-03" db="EMBL/GenBank/DDBJ databases">
        <title>Actinorhabdospora filicis NBRC 111898.</title>
        <authorList>
            <person name="Ichikawa N."/>
            <person name="Sato H."/>
            <person name="Tonouchi N."/>
        </authorList>
    </citation>
    <scope>NUCLEOTIDE SEQUENCE</scope>
    <source>
        <strain evidence="2">NBRC 111898</strain>
    </source>
</reference>
<dbReference type="InterPro" id="IPR029068">
    <property type="entry name" value="Glyas_Bleomycin-R_OHBP_Dase"/>
</dbReference>
<dbReference type="Pfam" id="PF00903">
    <property type="entry name" value="Glyoxalase"/>
    <property type="match status" value="1"/>
</dbReference>
<sequence length="155" mass="16967">MSARLPSVVFMTHTEQLAPVALRGFATITYWAEDVAAARDWYAAILGTEAYFDRSGPDGRPVYAEFRLGDRRAELGIADSRFAPPTGANGPGGAIMYWHVDDLTGTYERLLANGATTYQPPTERGEGFVTAAVVDPFGNILGVMYNAHYLEMLRD</sequence>
<dbReference type="AlphaFoldDB" id="A0A9W6SNE6"/>
<gene>
    <name evidence="2" type="ORF">Afil01_38810</name>
</gene>
<keyword evidence="3" id="KW-1185">Reference proteome</keyword>